<protein>
    <submittedName>
        <fullName evidence="1">Uncharacterized protein</fullName>
    </submittedName>
</protein>
<evidence type="ECO:0000313" key="2">
    <source>
        <dbReference type="Proteomes" id="UP000637720"/>
    </source>
</evidence>
<reference evidence="1" key="2">
    <citation type="submission" date="2020-09" db="EMBL/GenBank/DDBJ databases">
        <authorList>
            <person name="Sun Q."/>
            <person name="Ohkuma M."/>
        </authorList>
    </citation>
    <scope>NUCLEOTIDE SEQUENCE</scope>
    <source>
        <strain evidence="1">JCM 14719</strain>
    </source>
</reference>
<comment type="caution">
    <text evidence="1">The sequence shown here is derived from an EMBL/GenBank/DDBJ whole genome shotgun (WGS) entry which is preliminary data.</text>
</comment>
<reference evidence="1" key="1">
    <citation type="journal article" date="2014" name="Int. J. Syst. Evol. Microbiol.">
        <title>Complete genome sequence of Corynebacterium casei LMG S-19264T (=DSM 44701T), isolated from a smear-ripened cheese.</title>
        <authorList>
            <consortium name="US DOE Joint Genome Institute (JGI-PGF)"/>
            <person name="Walter F."/>
            <person name="Albersmeier A."/>
            <person name="Kalinowski J."/>
            <person name="Ruckert C."/>
        </authorList>
    </citation>
    <scope>NUCLEOTIDE SEQUENCE</scope>
    <source>
        <strain evidence="1">JCM 14719</strain>
    </source>
</reference>
<evidence type="ECO:0000313" key="1">
    <source>
        <dbReference type="EMBL" id="GGK04618.1"/>
    </source>
</evidence>
<organism evidence="1 2">
    <name type="scientific">Calditerricola satsumensis</name>
    <dbReference type="NCBI Taxonomy" id="373054"/>
    <lineage>
        <taxon>Bacteria</taxon>
        <taxon>Bacillati</taxon>
        <taxon>Bacillota</taxon>
        <taxon>Bacilli</taxon>
        <taxon>Bacillales</taxon>
        <taxon>Bacillaceae</taxon>
        <taxon>Calditerricola</taxon>
    </lineage>
</organism>
<keyword evidence="2" id="KW-1185">Reference proteome</keyword>
<dbReference type="EMBL" id="BMOF01000041">
    <property type="protein sequence ID" value="GGK04618.1"/>
    <property type="molecule type" value="Genomic_DNA"/>
</dbReference>
<name>A0A8J3BCS5_9BACI</name>
<proteinExistence type="predicted"/>
<dbReference type="Proteomes" id="UP000637720">
    <property type="component" value="Unassembled WGS sequence"/>
</dbReference>
<gene>
    <name evidence="1" type="ORF">GCM10007043_18280</name>
</gene>
<sequence length="69" mass="7741">MRTREPAGGIALQERMEGEEFERPLRYNEGGTTEEGAPLETPKCPVCGFALVWRFGKWTCTNCGQWTGC</sequence>
<dbReference type="AlphaFoldDB" id="A0A8J3BCS5"/>
<accession>A0A8J3BCS5</accession>